<evidence type="ECO:0000313" key="2">
    <source>
        <dbReference type="Proteomes" id="UP000267096"/>
    </source>
</evidence>
<dbReference type="AlphaFoldDB" id="A0A0M3K882"/>
<evidence type="ECO:0000313" key="3">
    <source>
        <dbReference type="WBParaSite" id="ASIM_0001717301-mRNA-1"/>
    </source>
</evidence>
<evidence type="ECO:0000313" key="1">
    <source>
        <dbReference type="EMBL" id="VDK58191.1"/>
    </source>
</evidence>
<proteinExistence type="predicted"/>
<gene>
    <name evidence="1" type="ORF">ASIM_LOCUS16582</name>
</gene>
<dbReference type="WBParaSite" id="ASIM_0001717301-mRNA-1">
    <property type="protein sequence ID" value="ASIM_0001717301-mRNA-1"/>
    <property type="gene ID" value="ASIM_0001717301"/>
</dbReference>
<organism evidence="3">
    <name type="scientific">Anisakis simplex</name>
    <name type="common">Herring worm</name>
    <dbReference type="NCBI Taxonomy" id="6269"/>
    <lineage>
        <taxon>Eukaryota</taxon>
        <taxon>Metazoa</taxon>
        <taxon>Ecdysozoa</taxon>
        <taxon>Nematoda</taxon>
        <taxon>Chromadorea</taxon>
        <taxon>Rhabditida</taxon>
        <taxon>Spirurina</taxon>
        <taxon>Ascaridomorpha</taxon>
        <taxon>Ascaridoidea</taxon>
        <taxon>Anisakidae</taxon>
        <taxon>Anisakis</taxon>
        <taxon>Anisakis simplex complex</taxon>
    </lineage>
</organism>
<name>A0A0M3K882_ANISI</name>
<dbReference type="EMBL" id="UYRR01033220">
    <property type="protein sequence ID" value="VDK58191.1"/>
    <property type="molecule type" value="Genomic_DNA"/>
</dbReference>
<keyword evidence="2" id="KW-1185">Reference proteome</keyword>
<protein>
    <submittedName>
        <fullName evidence="3">Homeobox protein araucan</fullName>
    </submittedName>
</protein>
<reference evidence="1 2" key="2">
    <citation type="submission" date="2018-11" db="EMBL/GenBank/DDBJ databases">
        <authorList>
            <consortium name="Pathogen Informatics"/>
        </authorList>
    </citation>
    <scope>NUCLEOTIDE SEQUENCE [LARGE SCALE GENOMIC DNA]</scope>
</reference>
<reference evidence="3" key="1">
    <citation type="submission" date="2017-02" db="UniProtKB">
        <authorList>
            <consortium name="WormBaseParasite"/>
        </authorList>
    </citation>
    <scope>IDENTIFICATION</scope>
</reference>
<sequence>MQNPPSYPASSSYRCYPSNVTNPQSADTSSLLSSSTQLSPNQFPNYAYCYQPSTSNVFPNTLSAPTSSFCDYSPHHSTYQCHTVMPNAQIACTDFLRSNSAPNTAVTTTIYNRHNFNHYYDMNDVSSRQPIYEWMLEKDKERKRNDNTQKRHSTPTITLNSGTTITFSIYYG</sequence>
<dbReference type="Proteomes" id="UP000267096">
    <property type="component" value="Unassembled WGS sequence"/>
</dbReference>
<accession>A0A0M3K882</accession>